<dbReference type="Gene3D" id="3.40.50.150">
    <property type="entry name" value="Vaccinia Virus protein VP39"/>
    <property type="match status" value="1"/>
</dbReference>
<protein>
    <recommendedName>
        <fullName evidence="1">Methyltransferase type 11 domain-containing protein</fullName>
    </recommendedName>
</protein>
<evidence type="ECO:0000313" key="2">
    <source>
        <dbReference type="EMBL" id="OGG36706.1"/>
    </source>
</evidence>
<sequence length="227" mass="25491">MNKITFGQREKNKEGHGYRYEKSIALGPWASGTLLRDPIHLVFALSRYKFVARMLTGKKKVLEIGCGDAFGSPVVAQFVGELTAIDIDPKIIASNRARLKRIKNISFRELDIRSEVPGEKFDAVFSIDVIEHIEPELNNLYMQQTVKSLVPDGITLIGTPNKTSEKYASAPSKAYHINLHSHESLKQLTEKYFAQVFMFTMNDEVVQTGFAPMGHFLFALGIGVKKK</sequence>
<accession>A0A1F6BID9</accession>
<evidence type="ECO:0000313" key="3">
    <source>
        <dbReference type="Proteomes" id="UP000176228"/>
    </source>
</evidence>
<organism evidence="2 3">
    <name type="scientific">Candidatus Gottesmanbacteria bacterium RIFCSPLOWO2_01_FULL_42_22</name>
    <dbReference type="NCBI Taxonomy" id="1798391"/>
    <lineage>
        <taxon>Bacteria</taxon>
        <taxon>Candidatus Gottesmaniibacteriota</taxon>
    </lineage>
</organism>
<proteinExistence type="predicted"/>
<dbReference type="GO" id="GO:0008757">
    <property type="term" value="F:S-adenosylmethionine-dependent methyltransferase activity"/>
    <property type="evidence" value="ECO:0007669"/>
    <property type="project" value="InterPro"/>
</dbReference>
<dbReference type="Proteomes" id="UP000176228">
    <property type="component" value="Unassembled WGS sequence"/>
</dbReference>
<dbReference type="PANTHER" id="PTHR43861">
    <property type="entry name" value="TRANS-ACONITATE 2-METHYLTRANSFERASE-RELATED"/>
    <property type="match status" value="1"/>
</dbReference>
<dbReference type="STRING" id="1798391.A2968_01640"/>
<gene>
    <name evidence="2" type="ORF">A2968_01640</name>
</gene>
<dbReference type="SUPFAM" id="SSF53335">
    <property type="entry name" value="S-adenosyl-L-methionine-dependent methyltransferases"/>
    <property type="match status" value="1"/>
</dbReference>
<dbReference type="EMBL" id="MFJU01000013">
    <property type="protein sequence ID" value="OGG36706.1"/>
    <property type="molecule type" value="Genomic_DNA"/>
</dbReference>
<dbReference type="AlphaFoldDB" id="A0A1F6BID9"/>
<dbReference type="InterPro" id="IPR029063">
    <property type="entry name" value="SAM-dependent_MTases_sf"/>
</dbReference>
<dbReference type="InterPro" id="IPR013216">
    <property type="entry name" value="Methyltransf_11"/>
</dbReference>
<name>A0A1F6BID9_9BACT</name>
<dbReference type="CDD" id="cd02440">
    <property type="entry name" value="AdoMet_MTases"/>
    <property type="match status" value="1"/>
</dbReference>
<evidence type="ECO:0000259" key="1">
    <source>
        <dbReference type="Pfam" id="PF08241"/>
    </source>
</evidence>
<dbReference type="Pfam" id="PF08241">
    <property type="entry name" value="Methyltransf_11"/>
    <property type="match status" value="1"/>
</dbReference>
<feature type="domain" description="Methyltransferase type 11" evidence="1">
    <location>
        <begin position="62"/>
        <end position="156"/>
    </location>
</feature>
<comment type="caution">
    <text evidence="2">The sequence shown here is derived from an EMBL/GenBank/DDBJ whole genome shotgun (WGS) entry which is preliminary data.</text>
</comment>
<reference evidence="2 3" key="1">
    <citation type="journal article" date="2016" name="Nat. Commun.">
        <title>Thousands of microbial genomes shed light on interconnected biogeochemical processes in an aquifer system.</title>
        <authorList>
            <person name="Anantharaman K."/>
            <person name="Brown C.T."/>
            <person name="Hug L.A."/>
            <person name="Sharon I."/>
            <person name="Castelle C.J."/>
            <person name="Probst A.J."/>
            <person name="Thomas B.C."/>
            <person name="Singh A."/>
            <person name="Wilkins M.J."/>
            <person name="Karaoz U."/>
            <person name="Brodie E.L."/>
            <person name="Williams K.H."/>
            <person name="Hubbard S.S."/>
            <person name="Banfield J.F."/>
        </authorList>
    </citation>
    <scope>NUCLEOTIDE SEQUENCE [LARGE SCALE GENOMIC DNA]</scope>
</reference>